<evidence type="ECO:0000256" key="6">
    <source>
        <dbReference type="ARBA" id="ARBA00037589"/>
    </source>
</evidence>
<dbReference type="GO" id="GO:0006780">
    <property type="term" value="P:uroporphyrinogen III biosynthetic process"/>
    <property type="evidence" value="ECO:0007669"/>
    <property type="project" value="UniProtKB-UniRule"/>
</dbReference>
<dbReference type="EC" id="4.2.1.75" evidence="3 9"/>
<dbReference type="InterPro" id="IPR036108">
    <property type="entry name" value="4pyrrol_syn_uPrphyn_synt_sf"/>
</dbReference>
<evidence type="ECO:0000256" key="4">
    <source>
        <dbReference type="ARBA" id="ARBA00023239"/>
    </source>
</evidence>
<evidence type="ECO:0000256" key="1">
    <source>
        <dbReference type="ARBA" id="ARBA00004772"/>
    </source>
</evidence>
<dbReference type="SUPFAM" id="SSF69618">
    <property type="entry name" value="HemD-like"/>
    <property type="match status" value="1"/>
</dbReference>
<dbReference type="Gene3D" id="3.40.50.10090">
    <property type="match status" value="2"/>
</dbReference>
<evidence type="ECO:0000256" key="8">
    <source>
        <dbReference type="ARBA" id="ARBA00048617"/>
    </source>
</evidence>
<dbReference type="Pfam" id="PF02602">
    <property type="entry name" value="HEM4"/>
    <property type="match status" value="1"/>
</dbReference>
<evidence type="ECO:0000256" key="7">
    <source>
        <dbReference type="ARBA" id="ARBA00040167"/>
    </source>
</evidence>
<comment type="similarity">
    <text evidence="2 9">Belongs to the uroporphyrinogen-III synthase family.</text>
</comment>
<feature type="domain" description="Tetrapyrrole biosynthesis uroporphyrinogen III synthase" evidence="10">
    <location>
        <begin position="18"/>
        <end position="228"/>
    </location>
</feature>
<protein>
    <recommendedName>
        <fullName evidence="7 9">Uroporphyrinogen-III synthase</fullName>
        <ecNumber evidence="3 9">4.2.1.75</ecNumber>
    </recommendedName>
</protein>
<evidence type="ECO:0000256" key="9">
    <source>
        <dbReference type="RuleBase" id="RU366031"/>
    </source>
</evidence>
<dbReference type="EMBL" id="LUTY01002808">
    <property type="protein sequence ID" value="OAD19418.1"/>
    <property type="molecule type" value="Genomic_DNA"/>
</dbReference>
<dbReference type="AlphaFoldDB" id="A0A176RUK8"/>
<dbReference type="PANTHER" id="PTHR38042">
    <property type="entry name" value="UROPORPHYRINOGEN-III SYNTHASE, CHLOROPLASTIC"/>
    <property type="match status" value="1"/>
</dbReference>
<dbReference type="CDD" id="cd06578">
    <property type="entry name" value="HemD"/>
    <property type="match status" value="1"/>
</dbReference>
<dbReference type="InterPro" id="IPR003754">
    <property type="entry name" value="4pyrrol_synth_uPrphyn_synth"/>
</dbReference>
<proteinExistence type="inferred from homology"/>
<evidence type="ECO:0000256" key="2">
    <source>
        <dbReference type="ARBA" id="ARBA00008133"/>
    </source>
</evidence>
<gene>
    <name evidence="11" type="ORF">THIOM_004948</name>
</gene>
<dbReference type="Proteomes" id="UP000076962">
    <property type="component" value="Unassembled WGS sequence"/>
</dbReference>
<comment type="catalytic activity">
    <reaction evidence="8 9">
        <text>hydroxymethylbilane = uroporphyrinogen III + H2O</text>
        <dbReference type="Rhea" id="RHEA:18965"/>
        <dbReference type="ChEBI" id="CHEBI:15377"/>
        <dbReference type="ChEBI" id="CHEBI:57308"/>
        <dbReference type="ChEBI" id="CHEBI:57845"/>
        <dbReference type="EC" id="4.2.1.75"/>
    </reaction>
</comment>
<organism evidence="11 12">
    <name type="scientific">Candidatus Thiomargarita nelsonii</name>
    <dbReference type="NCBI Taxonomy" id="1003181"/>
    <lineage>
        <taxon>Bacteria</taxon>
        <taxon>Pseudomonadati</taxon>
        <taxon>Pseudomonadota</taxon>
        <taxon>Gammaproteobacteria</taxon>
        <taxon>Thiotrichales</taxon>
        <taxon>Thiotrichaceae</taxon>
        <taxon>Thiomargarita</taxon>
    </lineage>
</organism>
<comment type="pathway">
    <text evidence="1 9">Porphyrin-containing compound metabolism; protoporphyrin-IX biosynthesis; coproporphyrinogen-III from 5-aminolevulinate: step 3/4.</text>
</comment>
<dbReference type="InterPro" id="IPR039793">
    <property type="entry name" value="UROS/Hem4"/>
</dbReference>
<dbReference type="GO" id="GO:0006782">
    <property type="term" value="P:protoporphyrinogen IX biosynthetic process"/>
    <property type="evidence" value="ECO:0007669"/>
    <property type="project" value="UniProtKB-UniRule"/>
</dbReference>
<sequence length="241" mass="26566">MSEFLFLTFLSTPLHLCQLIAEKGGQPVRLPVIEIVEIDDKSALLECRKQSLDIAIFISANAVEKTLPTLQNHLPPQVIAVGKRTAQTLKAWGLTALCPPPPFNSEALLSMPQMQTVTGKKIVIFRGEGGRELLAETLRQRGATVNYVQVYRRVQPPTPAWIANTQIDIIIVTSQEGLRNLFAMLDGQSWLRHTPLVVMSTRIRAEAERLGVDAPVFVASVASDEGLLEGVSKINLGLQYF</sequence>
<keyword evidence="4 9" id="KW-0456">Lyase</keyword>
<dbReference type="GO" id="GO:0004852">
    <property type="term" value="F:uroporphyrinogen-III synthase activity"/>
    <property type="evidence" value="ECO:0007669"/>
    <property type="project" value="UniProtKB-UniRule"/>
</dbReference>
<accession>A0A176RUK8</accession>
<evidence type="ECO:0000256" key="5">
    <source>
        <dbReference type="ARBA" id="ARBA00023244"/>
    </source>
</evidence>
<evidence type="ECO:0000256" key="3">
    <source>
        <dbReference type="ARBA" id="ARBA00013109"/>
    </source>
</evidence>
<dbReference type="PANTHER" id="PTHR38042:SF1">
    <property type="entry name" value="UROPORPHYRINOGEN-III SYNTHASE, CHLOROPLASTIC"/>
    <property type="match status" value="1"/>
</dbReference>
<comment type="function">
    <text evidence="6 9">Catalyzes cyclization of the linear tetrapyrrole, hydroxymethylbilane, to the macrocyclic uroporphyrinogen III.</text>
</comment>
<evidence type="ECO:0000313" key="12">
    <source>
        <dbReference type="Proteomes" id="UP000076962"/>
    </source>
</evidence>
<name>A0A176RUK8_9GAMM</name>
<dbReference type="UniPathway" id="UPA00251">
    <property type="reaction ID" value="UER00320"/>
</dbReference>
<keyword evidence="12" id="KW-1185">Reference proteome</keyword>
<reference evidence="11 12" key="1">
    <citation type="submission" date="2016-05" db="EMBL/GenBank/DDBJ databases">
        <title>Single-cell genome of chain-forming Candidatus Thiomargarita nelsonii and comparison to other large sulfur-oxidizing bacteria.</title>
        <authorList>
            <person name="Winkel M."/>
            <person name="Salman V."/>
            <person name="Woyke T."/>
            <person name="Schulz-Vogt H."/>
            <person name="Richter M."/>
            <person name="Flood B."/>
            <person name="Bailey J."/>
            <person name="Amann R."/>
            <person name="Mussmann M."/>
        </authorList>
    </citation>
    <scope>NUCLEOTIDE SEQUENCE [LARGE SCALE GENOMIC DNA]</scope>
    <source>
        <strain evidence="11 12">THI036</strain>
    </source>
</reference>
<evidence type="ECO:0000259" key="10">
    <source>
        <dbReference type="Pfam" id="PF02602"/>
    </source>
</evidence>
<keyword evidence="5 9" id="KW-0627">Porphyrin biosynthesis</keyword>
<comment type="caution">
    <text evidence="11">The sequence shown here is derived from an EMBL/GenBank/DDBJ whole genome shotgun (WGS) entry which is preliminary data.</text>
</comment>
<evidence type="ECO:0000313" key="11">
    <source>
        <dbReference type="EMBL" id="OAD19418.1"/>
    </source>
</evidence>